<reference evidence="9 10" key="1">
    <citation type="submission" date="2022-04" db="EMBL/GenBank/DDBJ databases">
        <title>Human microbiome associated bacterial genomes.</title>
        <authorList>
            <person name="Sandstrom S."/>
            <person name="Salamzade R."/>
            <person name="Kalan L.R."/>
        </authorList>
    </citation>
    <scope>NUCLEOTIDE SEQUENCE [LARGE SCALE GENOMIC DNA]</scope>
    <source>
        <strain evidence="10">p3-SID1799</strain>
    </source>
</reference>
<comment type="subcellular location">
    <subcellularLocation>
        <location evidence="1">Cell membrane</location>
        <topology evidence="1">Multi-pass membrane protein</topology>
    </subcellularLocation>
</comment>
<keyword evidence="10" id="KW-1185">Reference proteome</keyword>
<comment type="caution">
    <text evidence="9">The sequence shown here is derived from an EMBL/GenBank/DDBJ whole genome shotgun (WGS) entry which is preliminary data.</text>
</comment>
<feature type="transmembrane region" description="Helical" evidence="8">
    <location>
        <begin position="228"/>
        <end position="255"/>
    </location>
</feature>
<keyword evidence="7 8" id="KW-0472">Membrane</keyword>
<feature type="transmembrane region" description="Helical" evidence="8">
    <location>
        <begin position="69"/>
        <end position="88"/>
    </location>
</feature>
<evidence type="ECO:0000256" key="7">
    <source>
        <dbReference type="ARBA" id="ARBA00023136"/>
    </source>
</evidence>
<evidence type="ECO:0000256" key="1">
    <source>
        <dbReference type="ARBA" id="ARBA00004651"/>
    </source>
</evidence>
<keyword evidence="3" id="KW-1003">Cell membrane</keyword>
<dbReference type="Pfam" id="PF02386">
    <property type="entry name" value="TrkH"/>
    <property type="match status" value="1"/>
</dbReference>
<dbReference type="PANTHER" id="PTHR32024:SF1">
    <property type="entry name" value="KTR SYSTEM POTASSIUM UPTAKE PROTEIN B"/>
    <property type="match status" value="1"/>
</dbReference>
<feature type="transmembrane region" description="Helical" evidence="8">
    <location>
        <begin position="384"/>
        <end position="405"/>
    </location>
</feature>
<keyword evidence="6" id="KW-0406">Ion transport</keyword>
<dbReference type="EMBL" id="JALXSQ010000008">
    <property type="protein sequence ID" value="MCT2042368.1"/>
    <property type="molecule type" value="Genomic_DNA"/>
</dbReference>
<evidence type="ECO:0000313" key="10">
    <source>
        <dbReference type="Proteomes" id="UP001525379"/>
    </source>
</evidence>
<keyword evidence="2" id="KW-0813">Transport</keyword>
<feature type="transmembrane region" description="Helical" evidence="8">
    <location>
        <begin position="39"/>
        <end position="57"/>
    </location>
</feature>
<dbReference type="RefSeq" id="WP_260103909.1">
    <property type="nucleotide sequence ID" value="NZ_JALXSQ010000008.1"/>
</dbReference>
<dbReference type="PANTHER" id="PTHR32024">
    <property type="entry name" value="TRK SYSTEM POTASSIUM UPTAKE PROTEIN TRKG-RELATED"/>
    <property type="match status" value="1"/>
</dbReference>
<evidence type="ECO:0000256" key="4">
    <source>
        <dbReference type="ARBA" id="ARBA00022692"/>
    </source>
</evidence>
<gene>
    <name evidence="9" type="ORF">M3D15_03310</name>
</gene>
<accession>A0ABT2HVN5</accession>
<evidence type="ECO:0000313" key="9">
    <source>
        <dbReference type="EMBL" id="MCT2042368.1"/>
    </source>
</evidence>
<feature type="transmembrane region" description="Helical" evidence="8">
    <location>
        <begin position="100"/>
        <end position="125"/>
    </location>
</feature>
<evidence type="ECO:0000256" key="2">
    <source>
        <dbReference type="ARBA" id="ARBA00022448"/>
    </source>
</evidence>
<evidence type="ECO:0000256" key="5">
    <source>
        <dbReference type="ARBA" id="ARBA00022989"/>
    </source>
</evidence>
<evidence type="ECO:0000256" key="6">
    <source>
        <dbReference type="ARBA" id="ARBA00023065"/>
    </source>
</evidence>
<feature type="transmembrane region" description="Helical" evidence="8">
    <location>
        <begin position="161"/>
        <end position="184"/>
    </location>
</feature>
<protein>
    <submittedName>
        <fullName evidence="9">TrkH family potassium uptake protein</fullName>
    </submittedName>
</protein>
<keyword evidence="4 8" id="KW-0812">Transmembrane</keyword>
<evidence type="ECO:0000256" key="3">
    <source>
        <dbReference type="ARBA" id="ARBA00022475"/>
    </source>
</evidence>
<feature type="transmembrane region" description="Helical" evidence="8">
    <location>
        <begin position="336"/>
        <end position="364"/>
    </location>
</feature>
<keyword evidence="5 8" id="KW-1133">Transmembrane helix</keyword>
<proteinExistence type="predicted"/>
<name>A0ABT2HVN5_9MICO</name>
<evidence type="ECO:0000256" key="8">
    <source>
        <dbReference type="SAM" id="Phobius"/>
    </source>
</evidence>
<dbReference type="InterPro" id="IPR003445">
    <property type="entry name" value="Cat_transpt"/>
</dbReference>
<organism evidence="9 10">
    <name type="scientific">Pseudoclavibacter albus</name>
    <dbReference type="NCBI Taxonomy" id="272241"/>
    <lineage>
        <taxon>Bacteria</taxon>
        <taxon>Bacillati</taxon>
        <taxon>Actinomycetota</taxon>
        <taxon>Actinomycetes</taxon>
        <taxon>Micrococcales</taxon>
        <taxon>Microbacteriaceae</taxon>
        <taxon>Pseudoclavibacter</taxon>
    </lineage>
</organism>
<feature type="transmembrane region" description="Helical" evidence="8">
    <location>
        <begin position="267"/>
        <end position="286"/>
    </location>
</feature>
<sequence>MSLGRRSSPVAAIFPGRKSPTERFHDWVNGFAQHSPSRFAVVIFTSIILIWTVLLMLPISTADGTAAPFHVALFTAVSTICVTGLAVVDMSSYWSAFGNVVIFIGIEVGAIGVLSLASIMGAVVTRRLGLRQKLMAASDSNSLRLHAGPVAESQAVRLGEIGGMLTTVAVSLLVIECVIALLIIPRLIMYGTEPVMAIFEGFYYAASAFTNTGFTPNHEGLEPFTHDAWMLGCLLTAVFLGSVGFPVIFALARWARRRQHLSVHVKLTLVTTILLFVAGGLLIYAIEGNNPATIGAQDPWMRPFTSFFLSGMARSGGFSTIDIAQADESTLQVLAMLMFVGGGSASTAGGIKVTTLAILFLAAVAEARGVSDIQAFGRRIPQDVLRLGVSVALWGSTIVAISTIAMQQITGAPFSHALFEAISAFATCGLSSGLTSDMPEAGSYVLSATMWLGRVGTVTMAAALASSETKQLFRLPEERIIVG</sequence>
<dbReference type="Proteomes" id="UP001525379">
    <property type="component" value="Unassembled WGS sequence"/>
</dbReference>